<gene>
    <name evidence="6" type="ORF">KP509_32G038300</name>
</gene>
<dbReference type="InterPro" id="IPR045281">
    <property type="entry name" value="CONSTANS-like"/>
</dbReference>
<dbReference type="PANTHER" id="PTHR31319">
    <property type="entry name" value="ZINC FINGER PROTEIN CONSTANS-LIKE 4"/>
    <property type="match status" value="1"/>
</dbReference>
<accession>A0A8T2QU41</accession>
<dbReference type="PROSITE" id="PS51017">
    <property type="entry name" value="CCT"/>
    <property type="match status" value="1"/>
</dbReference>
<protein>
    <recommendedName>
        <fullName evidence="5">CCT domain-containing protein</fullName>
    </recommendedName>
</protein>
<evidence type="ECO:0000256" key="2">
    <source>
        <dbReference type="ARBA" id="ARBA00023242"/>
    </source>
</evidence>
<proteinExistence type="predicted"/>
<dbReference type="GO" id="GO:0005634">
    <property type="term" value="C:nucleus"/>
    <property type="evidence" value="ECO:0007669"/>
    <property type="project" value="UniProtKB-SubCell"/>
</dbReference>
<keyword evidence="2 3" id="KW-0539">Nucleus</keyword>
<dbReference type="GO" id="GO:0003700">
    <property type="term" value="F:DNA-binding transcription factor activity"/>
    <property type="evidence" value="ECO:0007669"/>
    <property type="project" value="TreeGrafter"/>
</dbReference>
<reference evidence="6" key="1">
    <citation type="submission" date="2021-08" db="EMBL/GenBank/DDBJ databases">
        <title>WGS assembly of Ceratopteris richardii.</title>
        <authorList>
            <person name="Marchant D.B."/>
            <person name="Chen G."/>
            <person name="Jenkins J."/>
            <person name="Shu S."/>
            <person name="Leebens-Mack J."/>
            <person name="Grimwood J."/>
            <person name="Schmutz J."/>
            <person name="Soltis P."/>
            <person name="Soltis D."/>
            <person name="Chen Z.-H."/>
        </authorList>
    </citation>
    <scope>NUCLEOTIDE SEQUENCE</scope>
    <source>
        <strain evidence="6">Whitten #5841</strain>
        <tissue evidence="6">Leaf</tissue>
    </source>
</reference>
<evidence type="ECO:0000259" key="5">
    <source>
        <dbReference type="PROSITE" id="PS51017"/>
    </source>
</evidence>
<dbReference type="PANTHER" id="PTHR31319:SF77">
    <property type="entry name" value="ZINC FINGER PROTEIN CONSTANS-LIKE 4"/>
    <property type="match status" value="1"/>
</dbReference>
<evidence type="ECO:0000313" key="6">
    <source>
        <dbReference type="EMBL" id="KAH7287104.1"/>
    </source>
</evidence>
<dbReference type="AlphaFoldDB" id="A0A8T2QU41"/>
<dbReference type="Pfam" id="PF06203">
    <property type="entry name" value="CCT"/>
    <property type="match status" value="1"/>
</dbReference>
<dbReference type="EMBL" id="CM035437">
    <property type="protein sequence ID" value="KAH7287104.1"/>
    <property type="molecule type" value="Genomic_DNA"/>
</dbReference>
<dbReference type="Proteomes" id="UP000825935">
    <property type="component" value="Chromosome 32"/>
</dbReference>
<evidence type="ECO:0000256" key="3">
    <source>
        <dbReference type="PROSITE-ProRule" id="PRU00357"/>
    </source>
</evidence>
<evidence type="ECO:0000256" key="1">
    <source>
        <dbReference type="ARBA" id="ARBA00004123"/>
    </source>
</evidence>
<feature type="domain" description="CCT" evidence="5">
    <location>
        <begin position="372"/>
        <end position="414"/>
    </location>
</feature>
<dbReference type="OrthoDB" id="153872at2759"/>
<comment type="caution">
    <text evidence="6">The sequence shown here is derived from an EMBL/GenBank/DDBJ whole genome shotgun (WGS) entry which is preliminary data.</text>
</comment>
<feature type="region of interest" description="Disordered" evidence="4">
    <location>
        <begin position="99"/>
        <end position="120"/>
    </location>
</feature>
<comment type="subcellular location">
    <subcellularLocation>
        <location evidence="1 3">Nucleus</location>
    </subcellularLocation>
</comment>
<name>A0A8T2QU41_CERRI</name>
<dbReference type="EMBL" id="CM035437">
    <property type="protein sequence ID" value="KAH7287103.1"/>
    <property type="molecule type" value="Genomic_DNA"/>
</dbReference>
<keyword evidence="7" id="KW-1185">Reference proteome</keyword>
<sequence length="417" mass="46353">MVLAHKGSSFEQNSEQLQACHILGTTGATGDGDEQIDGSCYFLLDSPGHDTVNNRVEPSILVPSLLSSFPADYQKPSLSENPIPLSQSRTFKNQIKPLSQLEPSTGHPSQTRTSSLMPSSSIEKMPDHIMEPQWMSLNEPNHVQGHAKYTQLMSTPSEKYNGYMVRDLMGQNPWLRSVSGPTAIPQSTNVRGSNDELLQKIPTPLSAFSIQSEGKVIPGQSPHMVFDYDFAMDGCDLQTQRNFKSMQGIKMDHMGLTDCCGVVGKFGRPQSSLSSDVWSDMETLPNNHPTILEACLNMMDKYKTTRLQYGPQSADPLTARPSIFGDSALASISLSASDATKDVSLTGLEIPSDDIQHSGIVINFTPYTKEERLPRIERYRRKRTERDFNKKIKYTCRKTLADSRPRIKGRFARTGDE</sequence>
<evidence type="ECO:0000313" key="7">
    <source>
        <dbReference type="Proteomes" id="UP000825935"/>
    </source>
</evidence>
<evidence type="ECO:0000256" key="4">
    <source>
        <dbReference type="SAM" id="MobiDB-lite"/>
    </source>
</evidence>
<dbReference type="InterPro" id="IPR010402">
    <property type="entry name" value="CCT_domain"/>
</dbReference>
<organism evidence="6 7">
    <name type="scientific">Ceratopteris richardii</name>
    <name type="common">Triangle waterfern</name>
    <dbReference type="NCBI Taxonomy" id="49495"/>
    <lineage>
        <taxon>Eukaryota</taxon>
        <taxon>Viridiplantae</taxon>
        <taxon>Streptophyta</taxon>
        <taxon>Embryophyta</taxon>
        <taxon>Tracheophyta</taxon>
        <taxon>Polypodiopsida</taxon>
        <taxon>Polypodiidae</taxon>
        <taxon>Polypodiales</taxon>
        <taxon>Pteridineae</taxon>
        <taxon>Pteridaceae</taxon>
        <taxon>Parkerioideae</taxon>
        <taxon>Ceratopteris</taxon>
    </lineage>
</organism>